<feature type="transmembrane region" description="Helical" evidence="1">
    <location>
        <begin position="55"/>
        <end position="78"/>
    </location>
</feature>
<gene>
    <name evidence="2" type="ORF">CEXT_81131</name>
</gene>
<keyword evidence="1" id="KW-0812">Transmembrane</keyword>
<dbReference type="Proteomes" id="UP001054945">
    <property type="component" value="Unassembled WGS sequence"/>
</dbReference>
<dbReference type="EMBL" id="BPLR01008997">
    <property type="protein sequence ID" value="GIY28876.1"/>
    <property type="molecule type" value="Genomic_DNA"/>
</dbReference>
<dbReference type="AlphaFoldDB" id="A0AAV4S6S7"/>
<accession>A0AAV4S6S7</accession>
<evidence type="ECO:0000313" key="3">
    <source>
        <dbReference type="Proteomes" id="UP001054945"/>
    </source>
</evidence>
<name>A0AAV4S6S7_CAEEX</name>
<keyword evidence="1" id="KW-1133">Transmembrane helix</keyword>
<comment type="caution">
    <text evidence="2">The sequence shown here is derived from an EMBL/GenBank/DDBJ whole genome shotgun (WGS) entry which is preliminary data.</text>
</comment>
<reference evidence="2 3" key="1">
    <citation type="submission" date="2021-06" db="EMBL/GenBank/DDBJ databases">
        <title>Caerostris extrusa draft genome.</title>
        <authorList>
            <person name="Kono N."/>
            <person name="Arakawa K."/>
        </authorList>
    </citation>
    <scope>NUCLEOTIDE SEQUENCE [LARGE SCALE GENOMIC DNA]</scope>
</reference>
<keyword evidence="1" id="KW-0472">Membrane</keyword>
<organism evidence="2 3">
    <name type="scientific">Caerostris extrusa</name>
    <name type="common">Bark spider</name>
    <name type="synonym">Caerostris bankana</name>
    <dbReference type="NCBI Taxonomy" id="172846"/>
    <lineage>
        <taxon>Eukaryota</taxon>
        <taxon>Metazoa</taxon>
        <taxon>Ecdysozoa</taxon>
        <taxon>Arthropoda</taxon>
        <taxon>Chelicerata</taxon>
        <taxon>Arachnida</taxon>
        <taxon>Araneae</taxon>
        <taxon>Araneomorphae</taxon>
        <taxon>Entelegynae</taxon>
        <taxon>Araneoidea</taxon>
        <taxon>Araneidae</taxon>
        <taxon>Caerostris</taxon>
    </lineage>
</organism>
<keyword evidence="3" id="KW-1185">Reference proteome</keyword>
<evidence type="ECO:0000313" key="2">
    <source>
        <dbReference type="EMBL" id="GIY28876.1"/>
    </source>
</evidence>
<protein>
    <submittedName>
        <fullName evidence="2">Uncharacterized protein</fullName>
    </submittedName>
</protein>
<proteinExistence type="predicted"/>
<evidence type="ECO:0000256" key="1">
    <source>
        <dbReference type="SAM" id="Phobius"/>
    </source>
</evidence>
<sequence>MANRLCIVRLALKKSEATDSLSEACFLLNYPIRRAITRITGNELSRGIISQKMKISCFGMAALVAVVVQQIGASLRFLRYKNNED</sequence>